<proteinExistence type="predicted"/>
<evidence type="ECO:0000313" key="2">
    <source>
        <dbReference type="Proteomes" id="UP001187192"/>
    </source>
</evidence>
<dbReference type="AlphaFoldDB" id="A0AA88J322"/>
<comment type="caution">
    <text evidence="1">The sequence shown here is derived from an EMBL/GenBank/DDBJ whole genome shotgun (WGS) entry which is preliminary data.</text>
</comment>
<evidence type="ECO:0000313" key="1">
    <source>
        <dbReference type="EMBL" id="GMN60517.1"/>
    </source>
</evidence>
<gene>
    <name evidence="1" type="ORF">TIFTF001_029607</name>
</gene>
<dbReference type="Proteomes" id="UP001187192">
    <property type="component" value="Unassembled WGS sequence"/>
</dbReference>
<reference evidence="1" key="1">
    <citation type="submission" date="2023-07" db="EMBL/GenBank/DDBJ databases">
        <title>draft genome sequence of fig (Ficus carica).</title>
        <authorList>
            <person name="Takahashi T."/>
            <person name="Nishimura K."/>
        </authorList>
    </citation>
    <scope>NUCLEOTIDE SEQUENCE</scope>
</reference>
<dbReference type="EMBL" id="BTGU01000099">
    <property type="protein sequence ID" value="GMN60517.1"/>
    <property type="molecule type" value="Genomic_DNA"/>
</dbReference>
<organism evidence="1 2">
    <name type="scientific">Ficus carica</name>
    <name type="common">Common fig</name>
    <dbReference type="NCBI Taxonomy" id="3494"/>
    <lineage>
        <taxon>Eukaryota</taxon>
        <taxon>Viridiplantae</taxon>
        <taxon>Streptophyta</taxon>
        <taxon>Embryophyta</taxon>
        <taxon>Tracheophyta</taxon>
        <taxon>Spermatophyta</taxon>
        <taxon>Magnoliopsida</taxon>
        <taxon>eudicotyledons</taxon>
        <taxon>Gunneridae</taxon>
        <taxon>Pentapetalae</taxon>
        <taxon>rosids</taxon>
        <taxon>fabids</taxon>
        <taxon>Rosales</taxon>
        <taxon>Moraceae</taxon>
        <taxon>Ficeae</taxon>
        <taxon>Ficus</taxon>
    </lineage>
</organism>
<protein>
    <submittedName>
        <fullName evidence="1">Uncharacterized protein</fullName>
    </submittedName>
</protein>
<keyword evidence="2" id="KW-1185">Reference proteome</keyword>
<name>A0AA88J322_FICCA</name>
<sequence length="236" mass="26767">MTKVLSDSSKTTYFTELLAVDDHDPEERENYEVVKHLLTMATHDFAVINCIPGVEDFDPLSGEVCRYYLRLVSHCDRIICLCARYPSACECIWLLNPALKESRVVLCDRLYGGFNVGAVGFAAELYTLSTNSRKEIELGVEISLFSSSEYQTLYCNGICYWYYWNCRCTKIIAFDVGDEVFHSIRPPPDNVKSSIKRWKNLADRSKIVVWSNSIASFFYGKGGPAVIDMGIMGVRL</sequence>
<accession>A0AA88J322</accession>